<dbReference type="EMBL" id="KZ613949">
    <property type="protein sequence ID" value="PMD37421.1"/>
    <property type="molecule type" value="Genomic_DNA"/>
</dbReference>
<dbReference type="OrthoDB" id="3549793at2759"/>
<protein>
    <submittedName>
        <fullName evidence="2">Uncharacterized protein</fullName>
    </submittedName>
</protein>
<evidence type="ECO:0000313" key="3">
    <source>
        <dbReference type="Proteomes" id="UP000235786"/>
    </source>
</evidence>
<dbReference type="AlphaFoldDB" id="A0A2J6RFX6"/>
<accession>A0A2J6RFX6</accession>
<feature type="signal peptide" evidence="1">
    <location>
        <begin position="1"/>
        <end position="18"/>
    </location>
</feature>
<dbReference type="Proteomes" id="UP000235786">
    <property type="component" value="Unassembled WGS sequence"/>
</dbReference>
<evidence type="ECO:0000256" key="1">
    <source>
        <dbReference type="SAM" id="SignalP"/>
    </source>
</evidence>
<organism evidence="2 3">
    <name type="scientific">Hyaloscypha variabilis (strain UAMH 11265 / GT02V1 / F)</name>
    <name type="common">Meliniomyces variabilis</name>
    <dbReference type="NCBI Taxonomy" id="1149755"/>
    <lineage>
        <taxon>Eukaryota</taxon>
        <taxon>Fungi</taxon>
        <taxon>Dikarya</taxon>
        <taxon>Ascomycota</taxon>
        <taxon>Pezizomycotina</taxon>
        <taxon>Leotiomycetes</taxon>
        <taxon>Helotiales</taxon>
        <taxon>Hyaloscyphaceae</taxon>
        <taxon>Hyaloscypha</taxon>
        <taxon>Hyaloscypha variabilis</taxon>
    </lineage>
</organism>
<feature type="chain" id="PRO_5014458476" evidence="1">
    <location>
        <begin position="19"/>
        <end position="131"/>
    </location>
</feature>
<keyword evidence="3" id="KW-1185">Reference proteome</keyword>
<sequence>MRLTHLLIFLVVLTLATAPKPEDSGAWRNYDVRDTTENHNPRFAEYDASGCRDWLGKHKPDFMDFSPVHEKCYDLKKDTVSFYHERGFMSQLKLYPEYGCGGEVYIDRSYQSCQDVQRRWEPYYVRSFRMR</sequence>
<keyword evidence="1" id="KW-0732">Signal</keyword>
<evidence type="ECO:0000313" key="2">
    <source>
        <dbReference type="EMBL" id="PMD37421.1"/>
    </source>
</evidence>
<gene>
    <name evidence="2" type="ORF">L207DRAFT_76016</name>
</gene>
<proteinExistence type="predicted"/>
<name>A0A2J6RFX6_HYAVF</name>
<reference evidence="2 3" key="1">
    <citation type="submission" date="2016-04" db="EMBL/GenBank/DDBJ databases">
        <title>A degradative enzymes factory behind the ericoid mycorrhizal symbiosis.</title>
        <authorList>
            <consortium name="DOE Joint Genome Institute"/>
            <person name="Martino E."/>
            <person name="Morin E."/>
            <person name="Grelet G."/>
            <person name="Kuo A."/>
            <person name="Kohler A."/>
            <person name="Daghino S."/>
            <person name="Barry K."/>
            <person name="Choi C."/>
            <person name="Cichocki N."/>
            <person name="Clum A."/>
            <person name="Copeland A."/>
            <person name="Hainaut M."/>
            <person name="Haridas S."/>
            <person name="Labutti K."/>
            <person name="Lindquist E."/>
            <person name="Lipzen A."/>
            <person name="Khouja H.-R."/>
            <person name="Murat C."/>
            <person name="Ohm R."/>
            <person name="Olson A."/>
            <person name="Spatafora J."/>
            <person name="Veneault-Fourrey C."/>
            <person name="Henrissat B."/>
            <person name="Grigoriev I."/>
            <person name="Martin F."/>
            <person name="Perotto S."/>
        </authorList>
    </citation>
    <scope>NUCLEOTIDE SEQUENCE [LARGE SCALE GENOMIC DNA]</scope>
    <source>
        <strain evidence="2 3">F</strain>
    </source>
</reference>